<dbReference type="EMBL" id="NMUH01000292">
    <property type="protein sequence ID" value="MQL76317.1"/>
    <property type="molecule type" value="Genomic_DNA"/>
</dbReference>
<keyword evidence="2" id="KW-1185">Reference proteome</keyword>
<name>A0A843U2M2_COLES</name>
<accession>A0A843U2M2</accession>
<organism evidence="1 2">
    <name type="scientific">Colocasia esculenta</name>
    <name type="common">Wild taro</name>
    <name type="synonym">Arum esculentum</name>
    <dbReference type="NCBI Taxonomy" id="4460"/>
    <lineage>
        <taxon>Eukaryota</taxon>
        <taxon>Viridiplantae</taxon>
        <taxon>Streptophyta</taxon>
        <taxon>Embryophyta</taxon>
        <taxon>Tracheophyta</taxon>
        <taxon>Spermatophyta</taxon>
        <taxon>Magnoliopsida</taxon>
        <taxon>Liliopsida</taxon>
        <taxon>Araceae</taxon>
        <taxon>Aroideae</taxon>
        <taxon>Colocasieae</taxon>
        <taxon>Colocasia</taxon>
    </lineage>
</organism>
<dbReference type="Proteomes" id="UP000652761">
    <property type="component" value="Unassembled WGS sequence"/>
</dbReference>
<protein>
    <submittedName>
        <fullName evidence="1">Uncharacterized protein</fullName>
    </submittedName>
</protein>
<gene>
    <name evidence="1" type="ORF">Taro_008728</name>
</gene>
<dbReference type="AlphaFoldDB" id="A0A843U2M2"/>
<reference evidence="1" key="1">
    <citation type="submission" date="2017-07" db="EMBL/GenBank/DDBJ databases">
        <title>Taro Niue Genome Assembly and Annotation.</title>
        <authorList>
            <person name="Atibalentja N."/>
            <person name="Keating K."/>
            <person name="Fields C.J."/>
        </authorList>
    </citation>
    <scope>NUCLEOTIDE SEQUENCE</scope>
    <source>
        <strain evidence="1">Niue_2</strain>
        <tissue evidence="1">Leaf</tissue>
    </source>
</reference>
<comment type="caution">
    <text evidence="1">The sequence shown here is derived from an EMBL/GenBank/DDBJ whole genome shotgun (WGS) entry which is preliminary data.</text>
</comment>
<evidence type="ECO:0000313" key="1">
    <source>
        <dbReference type="EMBL" id="MQL76317.1"/>
    </source>
</evidence>
<sequence>MGLATNARWTGTRIGMGLFRDLRTFLQVNNNIYLNDVQVNKILYVSIHFTPV</sequence>
<evidence type="ECO:0000313" key="2">
    <source>
        <dbReference type="Proteomes" id="UP000652761"/>
    </source>
</evidence>
<proteinExistence type="predicted"/>